<dbReference type="Gene3D" id="2.10.70.10">
    <property type="entry name" value="Complement Module, domain 1"/>
    <property type="match status" value="2"/>
</dbReference>
<dbReference type="SMART" id="SM00032">
    <property type="entry name" value="CCP"/>
    <property type="match status" value="2"/>
</dbReference>
<keyword evidence="1 6" id="KW-0768">Sushi</keyword>
<dbReference type="Proteomes" id="UP000007879">
    <property type="component" value="Unassembled WGS sequence"/>
</dbReference>
<organism evidence="10 11">
    <name type="scientific">Amphimedon queenslandica</name>
    <name type="common">Sponge</name>
    <dbReference type="NCBI Taxonomy" id="400682"/>
    <lineage>
        <taxon>Eukaryota</taxon>
        <taxon>Metazoa</taxon>
        <taxon>Porifera</taxon>
        <taxon>Demospongiae</taxon>
        <taxon>Heteroscleromorpha</taxon>
        <taxon>Haplosclerida</taxon>
        <taxon>Niphatidae</taxon>
        <taxon>Amphimedon</taxon>
    </lineage>
</organism>
<evidence type="ECO:0000256" key="1">
    <source>
        <dbReference type="ARBA" id="ARBA00022659"/>
    </source>
</evidence>
<keyword evidence="7" id="KW-0472">Membrane</keyword>
<dbReference type="InterPro" id="IPR000436">
    <property type="entry name" value="Sushi_SCR_CCP_dom"/>
</dbReference>
<feature type="signal peptide" evidence="8">
    <location>
        <begin position="1"/>
        <end position="19"/>
    </location>
</feature>
<feature type="disulfide bond" evidence="6">
    <location>
        <begin position="247"/>
        <end position="274"/>
    </location>
</feature>
<feature type="transmembrane region" description="Helical" evidence="7">
    <location>
        <begin position="351"/>
        <end position="381"/>
    </location>
</feature>
<sequence length="446" mass="47745">MLLISLLLILSSTTNDVISACEFGVPHEVTSYTVNRYGSSSGTQVYLGLENSASCGGCLRNYTICQLNRIVGRTMTPGNLSIWEPAVPFIDGLKAFSKIKSSDIQLPLAVNNTCGVDPTVTPLNPSTPLPAREVICFQYCFPENSAILVRPGSVPGITYPNGITYSLGQILSINTRQTEGLCVGGNHRLSLGDLVEVTCPLSPANLTTGLLAGAGIEPIYCPGLSLQYGSINISGPYSYGTGIEYTCQTGFHLVGVSSQTCLSSGDWSDELPYCNVLNCTDPGVPSNGNCVAVTNGFNNGSLIVFSCDNDFTLRGSESILCYYGSWTASVPECVHINNTEAPTTVNKNNGVVIVVGLTVSTISVILVVILIITLVIVIVMFKSKINNIEKRNATVNMIRTEESPAYNVTINSNDDMQYNKAYIAAQSLEQDYAKIEDSLTDEQTVN</sequence>
<evidence type="ECO:0000256" key="3">
    <source>
        <dbReference type="ARBA" id="ARBA00022737"/>
    </source>
</evidence>
<dbReference type="CDD" id="cd00033">
    <property type="entry name" value="CCP"/>
    <property type="match status" value="2"/>
</dbReference>
<name>A0AAN0JEN4_AMPQE</name>
<reference evidence="10" key="2">
    <citation type="submission" date="2024-06" db="UniProtKB">
        <authorList>
            <consortium name="EnsemblMetazoa"/>
        </authorList>
    </citation>
    <scope>IDENTIFICATION</scope>
</reference>
<keyword evidence="11" id="KW-1185">Reference proteome</keyword>
<accession>A0AAN0JEN4</accession>
<evidence type="ECO:0000256" key="2">
    <source>
        <dbReference type="ARBA" id="ARBA00022729"/>
    </source>
</evidence>
<dbReference type="RefSeq" id="XP_019855454.1">
    <property type="nucleotide sequence ID" value="XM_019999895.1"/>
</dbReference>
<dbReference type="InterPro" id="IPR035976">
    <property type="entry name" value="Sushi/SCR/CCP_sf"/>
</dbReference>
<evidence type="ECO:0000256" key="6">
    <source>
        <dbReference type="PROSITE-ProRule" id="PRU00302"/>
    </source>
</evidence>
<dbReference type="PROSITE" id="PS50923">
    <property type="entry name" value="SUSHI"/>
    <property type="match status" value="2"/>
</dbReference>
<dbReference type="PANTHER" id="PTHR46393">
    <property type="entry name" value="SUSHI DOMAIN-CONTAINING PROTEIN"/>
    <property type="match status" value="1"/>
</dbReference>
<keyword evidence="7" id="KW-1133">Transmembrane helix</keyword>
<feature type="domain" description="Sushi" evidence="9">
    <location>
        <begin position="277"/>
        <end position="335"/>
    </location>
</feature>
<dbReference type="KEGG" id="aqu:109584228"/>
<keyword evidence="4 6" id="KW-1015">Disulfide bond</keyword>
<dbReference type="EnsemblMetazoa" id="XM_019999895.1">
    <property type="protein sequence ID" value="XP_019855454.1"/>
    <property type="gene ID" value="LOC109584228"/>
</dbReference>
<dbReference type="PANTHER" id="PTHR46393:SF7">
    <property type="entry name" value="COMPLEMENT C2"/>
    <property type="match status" value="1"/>
</dbReference>
<evidence type="ECO:0000313" key="10">
    <source>
        <dbReference type="EnsemblMetazoa" id="XP_019855454.1"/>
    </source>
</evidence>
<dbReference type="SUPFAM" id="SSF57535">
    <property type="entry name" value="Complement control module/SCR domain"/>
    <property type="match status" value="2"/>
</dbReference>
<feature type="domain" description="Sushi" evidence="9">
    <location>
        <begin position="219"/>
        <end position="276"/>
    </location>
</feature>
<keyword evidence="2 8" id="KW-0732">Signal</keyword>
<evidence type="ECO:0000313" key="11">
    <source>
        <dbReference type="Proteomes" id="UP000007879"/>
    </source>
</evidence>
<reference evidence="11" key="1">
    <citation type="journal article" date="2010" name="Nature">
        <title>The Amphimedon queenslandica genome and the evolution of animal complexity.</title>
        <authorList>
            <person name="Srivastava M."/>
            <person name="Simakov O."/>
            <person name="Chapman J."/>
            <person name="Fahey B."/>
            <person name="Gauthier M.E."/>
            <person name="Mitros T."/>
            <person name="Richards G.S."/>
            <person name="Conaco C."/>
            <person name="Dacre M."/>
            <person name="Hellsten U."/>
            <person name="Larroux C."/>
            <person name="Putnam N.H."/>
            <person name="Stanke M."/>
            <person name="Adamska M."/>
            <person name="Darling A."/>
            <person name="Degnan S.M."/>
            <person name="Oakley T.H."/>
            <person name="Plachetzki D.C."/>
            <person name="Zhai Y."/>
            <person name="Adamski M."/>
            <person name="Calcino A."/>
            <person name="Cummins S.F."/>
            <person name="Goodstein D.M."/>
            <person name="Harris C."/>
            <person name="Jackson D.J."/>
            <person name="Leys S.P."/>
            <person name="Shu S."/>
            <person name="Woodcroft B.J."/>
            <person name="Vervoort M."/>
            <person name="Kosik K.S."/>
            <person name="Manning G."/>
            <person name="Degnan B.M."/>
            <person name="Rokhsar D.S."/>
        </authorList>
    </citation>
    <scope>NUCLEOTIDE SEQUENCE [LARGE SCALE GENOMIC DNA]</scope>
</reference>
<feature type="chain" id="PRO_5042833196" description="Sushi domain-containing protein" evidence="8">
    <location>
        <begin position="20"/>
        <end position="446"/>
    </location>
</feature>
<dbReference type="GeneID" id="109584228"/>
<evidence type="ECO:0000256" key="7">
    <source>
        <dbReference type="SAM" id="Phobius"/>
    </source>
</evidence>
<protein>
    <recommendedName>
        <fullName evidence="9">Sushi domain-containing protein</fullName>
    </recommendedName>
</protein>
<evidence type="ECO:0000256" key="5">
    <source>
        <dbReference type="ARBA" id="ARBA00023180"/>
    </source>
</evidence>
<dbReference type="AlphaFoldDB" id="A0AAN0JEN4"/>
<keyword evidence="7" id="KW-0812">Transmembrane</keyword>
<proteinExistence type="predicted"/>
<dbReference type="Pfam" id="PF00084">
    <property type="entry name" value="Sushi"/>
    <property type="match status" value="2"/>
</dbReference>
<keyword evidence="3" id="KW-0677">Repeat</keyword>
<comment type="caution">
    <text evidence="6">Lacks conserved residue(s) required for the propagation of feature annotation.</text>
</comment>
<evidence type="ECO:0000259" key="9">
    <source>
        <dbReference type="PROSITE" id="PS50923"/>
    </source>
</evidence>
<evidence type="ECO:0000256" key="8">
    <source>
        <dbReference type="SAM" id="SignalP"/>
    </source>
</evidence>
<keyword evidence="5" id="KW-0325">Glycoprotein</keyword>
<evidence type="ECO:0000256" key="4">
    <source>
        <dbReference type="ARBA" id="ARBA00023157"/>
    </source>
</evidence>